<gene>
    <name evidence="1" type="ORF">SDC9_210598</name>
</gene>
<reference evidence="1" key="1">
    <citation type="submission" date="2019-08" db="EMBL/GenBank/DDBJ databases">
        <authorList>
            <person name="Kucharzyk K."/>
            <person name="Murdoch R.W."/>
            <person name="Higgins S."/>
            <person name="Loffler F."/>
        </authorList>
    </citation>
    <scope>NUCLEOTIDE SEQUENCE</scope>
</reference>
<name>A0A645JGN5_9ZZZZ</name>
<comment type="caution">
    <text evidence="1">The sequence shown here is derived from an EMBL/GenBank/DDBJ whole genome shotgun (WGS) entry which is preliminary data.</text>
</comment>
<dbReference type="SUPFAM" id="SSF56300">
    <property type="entry name" value="Metallo-dependent phosphatases"/>
    <property type="match status" value="1"/>
</dbReference>
<dbReference type="EMBL" id="VSSQ01141476">
    <property type="protein sequence ID" value="MPN62845.1"/>
    <property type="molecule type" value="Genomic_DNA"/>
</dbReference>
<dbReference type="Gene3D" id="3.60.21.10">
    <property type="match status" value="1"/>
</dbReference>
<dbReference type="AlphaFoldDB" id="A0A645JGN5"/>
<protein>
    <recommendedName>
        <fullName evidence="2">Calcineurin-like phosphoesterase domain-containing protein</fullName>
    </recommendedName>
</protein>
<proteinExistence type="predicted"/>
<organism evidence="1">
    <name type="scientific">bioreactor metagenome</name>
    <dbReference type="NCBI Taxonomy" id="1076179"/>
    <lineage>
        <taxon>unclassified sequences</taxon>
        <taxon>metagenomes</taxon>
        <taxon>ecological metagenomes</taxon>
    </lineage>
</organism>
<evidence type="ECO:0008006" key="2">
    <source>
        <dbReference type="Google" id="ProtNLM"/>
    </source>
</evidence>
<evidence type="ECO:0000313" key="1">
    <source>
        <dbReference type="EMBL" id="MPN62845.1"/>
    </source>
</evidence>
<dbReference type="InterPro" id="IPR029052">
    <property type="entry name" value="Metallo-depent_PP-like"/>
</dbReference>
<accession>A0A645JGN5</accession>
<sequence length="157" mass="17627">MTLVHATLDSPDTWGYVFDMHHAVDNFSYQFTQLCFCGHSHVPVAFAKKPISSMSESAVDILTEWTPKYTAREIEGGCFLQTEMFPVEIKAGYKYLFNIGSIGQPRNRDPRASFAVYDNAARTVTRYCVPYDFVTTQQKILAAGLPERLAIRLASGC</sequence>